<dbReference type="Pfam" id="PF07690">
    <property type="entry name" value="MFS_1"/>
    <property type="match status" value="1"/>
</dbReference>
<keyword evidence="2" id="KW-0813">Transport</keyword>
<evidence type="ECO:0000256" key="6">
    <source>
        <dbReference type="SAM" id="Phobius"/>
    </source>
</evidence>
<feature type="transmembrane region" description="Helical" evidence="6">
    <location>
        <begin position="415"/>
        <end position="433"/>
    </location>
</feature>
<feature type="transmembrane region" description="Helical" evidence="6">
    <location>
        <begin position="59"/>
        <end position="79"/>
    </location>
</feature>
<dbReference type="PANTHER" id="PTHR19432:SF26">
    <property type="entry name" value="MAJOR FACILITATOR SUPERFAMILY (MFS) PROFILE DOMAIN-CONTAINING PROTEIN"/>
    <property type="match status" value="1"/>
</dbReference>
<dbReference type="OrthoDB" id="28755at2759"/>
<organism evidence="7 8">
    <name type="scientific">Tritrichomonas foetus</name>
    <dbReference type="NCBI Taxonomy" id="1144522"/>
    <lineage>
        <taxon>Eukaryota</taxon>
        <taxon>Metamonada</taxon>
        <taxon>Parabasalia</taxon>
        <taxon>Tritrichomonadida</taxon>
        <taxon>Tritrichomonadidae</taxon>
        <taxon>Tritrichomonas</taxon>
    </lineage>
</organism>
<dbReference type="Gene3D" id="1.20.1250.20">
    <property type="entry name" value="MFS general substrate transporter like domains"/>
    <property type="match status" value="1"/>
</dbReference>
<accession>A0A1J4KU87</accession>
<feature type="transmembrane region" description="Helical" evidence="6">
    <location>
        <begin position="319"/>
        <end position="337"/>
    </location>
</feature>
<name>A0A1J4KU87_9EUKA</name>
<feature type="transmembrane region" description="Helical" evidence="6">
    <location>
        <begin position="375"/>
        <end position="395"/>
    </location>
</feature>
<evidence type="ECO:0000313" key="8">
    <source>
        <dbReference type="Proteomes" id="UP000179807"/>
    </source>
</evidence>
<evidence type="ECO:0000256" key="5">
    <source>
        <dbReference type="ARBA" id="ARBA00023136"/>
    </source>
</evidence>
<feature type="transmembrane region" description="Helical" evidence="6">
    <location>
        <begin position="289"/>
        <end position="307"/>
    </location>
</feature>
<dbReference type="GO" id="GO:0016020">
    <property type="term" value="C:membrane"/>
    <property type="evidence" value="ECO:0007669"/>
    <property type="project" value="UniProtKB-SubCell"/>
</dbReference>
<dbReference type="PANTHER" id="PTHR19432">
    <property type="entry name" value="SUGAR TRANSPORTER"/>
    <property type="match status" value="1"/>
</dbReference>
<feature type="transmembrane region" description="Helical" evidence="6">
    <location>
        <begin position="343"/>
        <end position="363"/>
    </location>
</feature>
<keyword evidence="3 6" id="KW-0812">Transmembrane</keyword>
<proteinExistence type="predicted"/>
<dbReference type="EMBL" id="MLAK01000314">
    <property type="protein sequence ID" value="OHT14831.1"/>
    <property type="molecule type" value="Genomic_DNA"/>
</dbReference>
<dbReference type="AlphaFoldDB" id="A0A1J4KU87"/>
<feature type="transmembrane region" description="Helical" evidence="6">
    <location>
        <begin position="242"/>
        <end position="261"/>
    </location>
</feature>
<evidence type="ECO:0008006" key="9">
    <source>
        <dbReference type="Google" id="ProtNLM"/>
    </source>
</evidence>
<protein>
    <recommendedName>
        <fullName evidence="9">Major facilitator superfamily transporter</fullName>
    </recommendedName>
</protein>
<sequence length="466" mass="50616">MRPHGDNWVPLCKRDRINPLWIVAICANQLTMNFIWVPIGALTNPYCQKLGLNNVATTLVQLIGSVVGILVPPFAAVWSDTTTMKFGRRRVWMIGGEFLVLVGLMMVAFCREMSPNSHGGAIAVFVIGQILASVGGNTANGPGRSMCSDLVPPSQQVLVSNICTLYAGLSGVISNLIGALKLYQYTSLNNETLVLMVSCIVGFVSLVISVAVSPEEPLTEKPETVNPLLLIGQSFKFLNRDLTCICLAFLFFQLGVAMYSWNHTNYMGKVVFNGDASSNDGIYDSGVSHAQLLMLIQTVVQVVYSFLNTPIINRIGLKATWIFGMCCAMVCDILFFLKVNEWVYIISYITQGIVQVIANSTPYVMVSLITPSDKLAGIITVVIFFGNIAGMIAQFGLQMGLGSIVWFSTNPGRLIGVSVVFLVVALVFGYLGFSISGKNVKNDFAEDSNLSDKSEESSYDDKPAAL</sequence>
<comment type="caution">
    <text evidence="7">The sequence shown here is derived from an EMBL/GenBank/DDBJ whole genome shotgun (WGS) entry which is preliminary data.</text>
</comment>
<keyword evidence="5 6" id="KW-0472">Membrane</keyword>
<evidence type="ECO:0000256" key="4">
    <source>
        <dbReference type="ARBA" id="ARBA00022989"/>
    </source>
</evidence>
<dbReference type="GO" id="GO:0008506">
    <property type="term" value="F:sucrose:proton symporter activity"/>
    <property type="evidence" value="ECO:0007669"/>
    <property type="project" value="TreeGrafter"/>
</dbReference>
<evidence type="ECO:0000256" key="1">
    <source>
        <dbReference type="ARBA" id="ARBA00004141"/>
    </source>
</evidence>
<comment type="subcellular location">
    <subcellularLocation>
        <location evidence="1">Membrane</location>
        <topology evidence="1">Multi-pass membrane protein</topology>
    </subcellularLocation>
</comment>
<feature type="transmembrane region" description="Helical" evidence="6">
    <location>
        <begin position="91"/>
        <end position="109"/>
    </location>
</feature>
<feature type="transmembrane region" description="Helical" evidence="6">
    <location>
        <begin position="20"/>
        <end position="39"/>
    </location>
</feature>
<evidence type="ECO:0000256" key="2">
    <source>
        <dbReference type="ARBA" id="ARBA00022448"/>
    </source>
</evidence>
<evidence type="ECO:0000256" key="3">
    <source>
        <dbReference type="ARBA" id="ARBA00022692"/>
    </source>
</evidence>
<feature type="transmembrane region" description="Helical" evidence="6">
    <location>
        <begin position="158"/>
        <end position="180"/>
    </location>
</feature>
<feature type="transmembrane region" description="Helical" evidence="6">
    <location>
        <begin position="192"/>
        <end position="212"/>
    </location>
</feature>
<dbReference type="Proteomes" id="UP000179807">
    <property type="component" value="Unassembled WGS sequence"/>
</dbReference>
<dbReference type="InterPro" id="IPR011701">
    <property type="entry name" value="MFS"/>
</dbReference>
<feature type="transmembrane region" description="Helical" evidence="6">
    <location>
        <begin position="121"/>
        <end position="138"/>
    </location>
</feature>
<evidence type="ECO:0000313" key="7">
    <source>
        <dbReference type="EMBL" id="OHT14831.1"/>
    </source>
</evidence>
<dbReference type="VEuPathDB" id="TrichDB:TRFO_14778"/>
<dbReference type="InterPro" id="IPR036259">
    <property type="entry name" value="MFS_trans_sf"/>
</dbReference>
<dbReference type="RefSeq" id="XP_068367967.1">
    <property type="nucleotide sequence ID" value="XM_068498011.1"/>
</dbReference>
<keyword evidence="8" id="KW-1185">Reference proteome</keyword>
<gene>
    <name evidence="7" type="ORF">TRFO_14778</name>
</gene>
<dbReference type="GeneID" id="94832715"/>
<keyword evidence="4 6" id="KW-1133">Transmembrane helix</keyword>
<dbReference type="SUPFAM" id="SSF103473">
    <property type="entry name" value="MFS general substrate transporter"/>
    <property type="match status" value="1"/>
</dbReference>
<reference evidence="7" key="1">
    <citation type="submission" date="2016-10" db="EMBL/GenBank/DDBJ databases">
        <authorList>
            <person name="Benchimol M."/>
            <person name="Almeida L.G."/>
            <person name="Vasconcelos A.T."/>
            <person name="Perreira-Neves A."/>
            <person name="Rosa I.A."/>
            <person name="Tasca T."/>
            <person name="Bogo M.R."/>
            <person name="de Souza W."/>
        </authorList>
    </citation>
    <scope>NUCLEOTIDE SEQUENCE [LARGE SCALE GENOMIC DNA]</scope>
    <source>
        <strain evidence="7">K</strain>
    </source>
</reference>